<proteinExistence type="predicted"/>
<dbReference type="InterPro" id="IPR040983">
    <property type="entry name" value="Bact_RF_family5"/>
</dbReference>
<accession>A0A1Q2L3F5</accession>
<sequence length="261" mass="30262">MTLYDELQELKDFRCDDRCVLTVYLNTDPADRDHQNGAWRIELKSGMKRLDQYLTASKDEKELKKFKALKEQVVKAIEDNQGELHKGVILFASPHKDLWSVHYVQVPVETNFHWEDRPMTEQLEQLLKAYPSSAVVLPSYAEIRLLDTEMGSVKEELFYEFDPGIEVWHERSGNNATGAGNNRMPELDARMRENLNRFYKEIASKVEDMKKGRGWKEIHVIGETESANTFAESLRGKPDSTKYKNLNNAVAKKVLYEVFNN</sequence>
<name>A0A1Q2L3F5_9BACL</name>
<dbReference type="RefSeq" id="WP_077590303.1">
    <property type="nucleotide sequence ID" value="NZ_CP019640.1"/>
</dbReference>
<reference evidence="1 2" key="1">
    <citation type="submission" date="2017-02" db="EMBL/GenBank/DDBJ databases">
        <title>The complete genomic sequence of a novel cold adapted crude oil-degrading bacterium Planococcus qaidamina Y42.</title>
        <authorList>
            <person name="Yang R."/>
        </authorList>
    </citation>
    <scope>NUCLEOTIDE SEQUENCE [LARGE SCALE GENOMIC DNA]</scope>
    <source>
        <strain evidence="1 2">Y42</strain>
    </source>
</reference>
<keyword evidence="2" id="KW-1185">Reference proteome</keyword>
<dbReference type="Pfam" id="PF18846">
    <property type="entry name" value="baeRF_family5"/>
    <property type="match status" value="1"/>
</dbReference>
<evidence type="ECO:0000313" key="2">
    <source>
        <dbReference type="Proteomes" id="UP000188184"/>
    </source>
</evidence>
<evidence type="ECO:0000313" key="1">
    <source>
        <dbReference type="EMBL" id="AQQ54412.1"/>
    </source>
</evidence>
<dbReference type="EMBL" id="CP019640">
    <property type="protein sequence ID" value="AQQ54412.1"/>
    <property type="molecule type" value="Genomic_DNA"/>
</dbReference>
<dbReference type="KEGG" id="pmar:B0X71_15755"/>
<protein>
    <submittedName>
        <fullName evidence="1">Antiporter</fullName>
    </submittedName>
</protein>
<dbReference type="AlphaFoldDB" id="A0A1Q2L3F5"/>
<dbReference type="OrthoDB" id="5241360at2"/>
<dbReference type="Proteomes" id="UP000188184">
    <property type="component" value="Chromosome"/>
</dbReference>
<organism evidence="1 2">
    <name type="scientific">Planococcus lenghuensis</name>
    <dbReference type="NCBI Taxonomy" id="2213202"/>
    <lineage>
        <taxon>Bacteria</taxon>
        <taxon>Bacillati</taxon>
        <taxon>Bacillota</taxon>
        <taxon>Bacilli</taxon>
        <taxon>Bacillales</taxon>
        <taxon>Caryophanaceae</taxon>
        <taxon>Planococcus</taxon>
    </lineage>
</organism>
<gene>
    <name evidence="1" type="ORF">B0X71_15755</name>
</gene>